<reference evidence="6 7" key="2">
    <citation type="submission" date="2024-10" db="EMBL/GenBank/DDBJ databases">
        <authorList>
            <person name="Ryan C."/>
        </authorList>
    </citation>
    <scope>NUCLEOTIDE SEQUENCE [LARGE SCALE GENOMIC DNA]</scope>
</reference>
<evidence type="ECO:0000313" key="6">
    <source>
        <dbReference type="EMBL" id="CAL4984969.1"/>
    </source>
</evidence>
<dbReference type="SUPFAM" id="SSF49354">
    <property type="entry name" value="PapD-like"/>
    <property type="match status" value="1"/>
</dbReference>
<dbReference type="InterPro" id="IPR008962">
    <property type="entry name" value="PapD-like_sf"/>
</dbReference>
<dbReference type="Proteomes" id="UP001497457">
    <property type="component" value="Chromosome 22rd"/>
</dbReference>
<feature type="repeat" description="WD" evidence="3">
    <location>
        <begin position="1011"/>
        <end position="1054"/>
    </location>
</feature>
<dbReference type="SUPFAM" id="SSF56112">
    <property type="entry name" value="Protein kinase-like (PK-like)"/>
    <property type="match status" value="2"/>
</dbReference>
<sequence length="1136" mass="130091">MEGVPNHTGVKAIKLTYQMLKEITDDFAEERQIGSGACGIVYKGVHENGQQIAVKTFCHLEDIIDDKRFQNEFQNLSRLEHQNIVQLVGYCNETEPTKVEFEGKNVIAHRIHMAICMDYVDNGSLTKHISGEHQGLHWHVRYKIIKGICKGLKYFSEGSECPILHLDLKPDNILLDKNMNPKIADFGLSRLFTDDKTQITKSFVGTRGYIPPEYIDHQYISKAFDIFSLGVIIREIMVGRDGRRNNVDLGPEKFVDQVRKNWRKRLQKESKPISVVQVFCHQVKTCIQIALKCLKPNYRERPTIKEIVCELDETEAMIRCTGLDIEQLCEAGISSNSPARPRKIPFSVLARITNGFSKEQLLSECCAERVYKGIYKDGELIAVMLSNHAWLEFNERQIEAMALELTSVNHQNIVRFVGYGSKSYDETKMVKEGWYVIMKRIRGLLCFEYHKNIRLDQLIQEKYYIINWQIRYGIIKGICEGLRYLQDRMTSHVYRLDLEPRRILVDENMVARIGYSWLTSFDKRTSVNHAEAKAPGCLEHLQPEYKTQDIYSLGILIMQTMAWYEDYEKYNEWSSAQFVDIVLCKCKPMQQGTPDMLSQLYFQQMRICIQIALSCVQHDAGSRPAIVDIICKLNETESMIQKQLWTLEVLPRQLRFPFEPRKYVSRSLQLNNRGDDSIAFKLMTQSPTQRFLTRLPLYGVVPPGCTYTLTLTTRKRPQLAPSTDNEECFTLQCVVLVAGDLDLQNVNLESMVTEYDELFKEVQQKAGTEMGELTLKVVCDPPKEGATLFRVLMSVWRHLKAHLRVLGNVAAASRLTLTSPCHLNEQTQPTQPAIEIIGTQNAQQTTSIEVHPTESWIMTIHQGGSLRIWNYRTMALLESFEVTDEPVYAAKFIIREKWIMAGDGNGYIHVYCYSETQDVKSFQAHDGRIISLAVHPTDPYVLSTSSNDNSIKLWNWENWECTRKFDGHSNIVPQVTFNQQNTDSFASASWDGTVKVWSLSSNICNFDTLAINGHQDGLSSVDYFTCGARHNIVARSKDGTAQIWDLKIKRYIQNLEGHTHRLSAVYCHPELSKVITGSLDGTVQIWDSFTYRLENIIALNLGAVYAFGYISSLRRVLIGCRQGIATTEINLSSRSR</sequence>
<evidence type="ECO:0000256" key="2">
    <source>
        <dbReference type="ARBA" id="ARBA00022737"/>
    </source>
</evidence>
<dbReference type="PANTHER" id="PTHR45707:SF76">
    <property type="entry name" value="PROTEIN KINASE DOMAIN-CONTAINING PROTEIN"/>
    <property type="match status" value="1"/>
</dbReference>
<dbReference type="SMART" id="SM00320">
    <property type="entry name" value="WD40"/>
    <property type="match status" value="6"/>
</dbReference>
<dbReference type="InterPro" id="IPR036322">
    <property type="entry name" value="WD40_repeat_dom_sf"/>
</dbReference>
<dbReference type="PROSITE" id="PS50202">
    <property type="entry name" value="MSP"/>
    <property type="match status" value="1"/>
</dbReference>
<dbReference type="Gene3D" id="2.130.10.10">
    <property type="entry name" value="YVTN repeat-like/Quinoprotein amine dehydrogenase"/>
    <property type="match status" value="1"/>
</dbReference>
<evidence type="ECO:0000259" key="5">
    <source>
        <dbReference type="PROSITE" id="PS50202"/>
    </source>
</evidence>
<dbReference type="FunFam" id="3.30.200.20:FF:000465">
    <property type="entry name" value="Cysteine-rich receptor-like protein kinase 6"/>
    <property type="match status" value="1"/>
</dbReference>
<dbReference type="Pfam" id="PF00400">
    <property type="entry name" value="WD40"/>
    <property type="match status" value="3"/>
</dbReference>
<dbReference type="Gene3D" id="2.60.40.10">
    <property type="entry name" value="Immunoglobulins"/>
    <property type="match status" value="1"/>
</dbReference>
<evidence type="ECO:0000256" key="3">
    <source>
        <dbReference type="PROSITE-ProRule" id="PRU00221"/>
    </source>
</evidence>
<dbReference type="PROSITE" id="PS00108">
    <property type="entry name" value="PROTEIN_KINASE_ST"/>
    <property type="match status" value="1"/>
</dbReference>
<dbReference type="Gene3D" id="1.10.510.10">
    <property type="entry name" value="Transferase(Phosphotransferase) domain 1"/>
    <property type="match status" value="2"/>
</dbReference>
<dbReference type="SMART" id="SM00220">
    <property type="entry name" value="S_TKc"/>
    <property type="match status" value="1"/>
</dbReference>
<dbReference type="FunFam" id="1.10.510.10:FF:000870">
    <property type="entry name" value="OSJNBa0016N04.16-like protein"/>
    <property type="match status" value="1"/>
</dbReference>
<evidence type="ECO:0000256" key="1">
    <source>
        <dbReference type="ARBA" id="ARBA00022574"/>
    </source>
</evidence>
<feature type="domain" description="Protein kinase" evidence="4">
    <location>
        <begin position="356"/>
        <end position="640"/>
    </location>
</feature>
<dbReference type="InterPro" id="IPR011009">
    <property type="entry name" value="Kinase-like_dom_sf"/>
</dbReference>
<dbReference type="InterPro" id="IPR000535">
    <property type="entry name" value="MSP_dom"/>
</dbReference>
<feature type="repeat" description="WD" evidence="3">
    <location>
        <begin position="965"/>
        <end position="1001"/>
    </location>
</feature>
<feature type="domain" description="MSP" evidence="5">
    <location>
        <begin position="646"/>
        <end position="780"/>
    </location>
</feature>
<dbReference type="PROSITE" id="PS50011">
    <property type="entry name" value="PROTEIN_KINASE_DOM"/>
    <property type="match status" value="2"/>
</dbReference>
<dbReference type="InterPro" id="IPR015943">
    <property type="entry name" value="WD40/YVTN_repeat-like_dom_sf"/>
</dbReference>
<dbReference type="CDD" id="cd00200">
    <property type="entry name" value="WD40"/>
    <property type="match status" value="1"/>
</dbReference>
<dbReference type="Pfam" id="PF00069">
    <property type="entry name" value="Pkinase"/>
    <property type="match status" value="2"/>
</dbReference>
<reference evidence="7" key="1">
    <citation type="submission" date="2024-06" db="EMBL/GenBank/DDBJ databases">
        <authorList>
            <person name="Ryan C."/>
        </authorList>
    </citation>
    <scope>NUCLEOTIDE SEQUENCE [LARGE SCALE GENOMIC DNA]</scope>
</reference>
<dbReference type="PROSITE" id="PS50082">
    <property type="entry name" value="WD_REPEATS_2"/>
    <property type="match status" value="4"/>
</dbReference>
<dbReference type="Gene3D" id="3.30.200.20">
    <property type="entry name" value="Phosphorylase Kinase, domain 1"/>
    <property type="match status" value="2"/>
</dbReference>
<dbReference type="PROSITE" id="PS50294">
    <property type="entry name" value="WD_REPEATS_REGION"/>
    <property type="match status" value="3"/>
</dbReference>
<dbReference type="InterPro" id="IPR008271">
    <property type="entry name" value="Ser/Thr_kinase_AS"/>
</dbReference>
<dbReference type="SUPFAM" id="SSF50978">
    <property type="entry name" value="WD40 repeat-like"/>
    <property type="match status" value="1"/>
</dbReference>
<feature type="repeat" description="WD" evidence="3">
    <location>
        <begin position="922"/>
        <end position="964"/>
    </location>
</feature>
<dbReference type="InterPro" id="IPR013783">
    <property type="entry name" value="Ig-like_fold"/>
</dbReference>
<dbReference type="PRINTS" id="PR00320">
    <property type="entry name" value="GPROTEINBRPT"/>
</dbReference>
<dbReference type="InterPro" id="IPR000719">
    <property type="entry name" value="Prot_kinase_dom"/>
</dbReference>
<dbReference type="Pfam" id="PF00635">
    <property type="entry name" value="Motile_Sperm"/>
    <property type="match status" value="1"/>
</dbReference>
<evidence type="ECO:0000313" key="7">
    <source>
        <dbReference type="Proteomes" id="UP001497457"/>
    </source>
</evidence>
<keyword evidence="2" id="KW-0677">Repeat</keyword>
<gene>
    <name evidence="6" type="ORF">URODEC1_LOCUS57739</name>
</gene>
<evidence type="ECO:0000259" key="4">
    <source>
        <dbReference type="PROSITE" id="PS50011"/>
    </source>
</evidence>
<accession>A0ABC9AU20</accession>
<dbReference type="EMBL" id="OZ075132">
    <property type="protein sequence ID" value="CAL4984969.1"/>
    <property type="molecule type" value="Genomic_DNA"/>
</dbReference>
<dbReference type="InterPro" id="IPR020472">
    <property type="entry name" value="WD40_PAC1"/>
</dbReference>
<proteinExistence type="predicted"/>
<keyword evidence="7" id="KW-1185">Reference proteome</keyword>
<dbReference type="InterPro" id="IPR001680">
    <property type="entry name" value="WD40_rpt"/>
</dbReference>
<organism evidence="6 7">
    <name type="scientific">Urochloa decumbens</name>
    <dbReference type="NCBI Taxonomy" id="240449"/>
    <lineage>
        <taxon>Eukaryota</taxon>
        <taxon>Viridiplantae</taxon>
        <taxon>Streptophyta</taxon>
        <taxon>Embryophyta</taxon>
        <taxon>Tracheophyta</taxon>
        <taxon>Spermatophyta</taxon>
        <taxon>Magnoliopsida</taxon>
        <taxon>Liliopsida</taxon>
        <taxon>Poales</taxon>
        <taxon>Poaceae</taxon>
        <taxon>PACMAD clade</taxon>
        <taxon>Panicoideae</taxon>
        <taxon>Panicodae</taxon>
        <taxon>Paniceae</taxon>
        <taxon>Melinidinae</taxon>
        <taxon>Urochloa</taxon>
    </lineage>
</organism>
<dbReference type="AlphaFoldDB" id="A0ABC9AU20"/>
<feature type="domain" description="Protein kinase" evidence="4">
    <location>
        <begin position="27"/>
        <end position="318"/>
    </location>
</feature>
<feature type="repeat" description="WD" evidence="3">
    <location>
        <begin position="1055"/>
        <end position="1087"/>
    </location>
</feature>
<keyword evidence="1 3" id="KW-0853">WD repeat</keyword>
<dbReference type="PANTHER" id="PTHR45707">
    <property type="entry name" value="C2 CALCIUM/LIPID-BINDING PLANT PHOSPHORIBOSYLTRANSFERASE FAMILY PROTEIN"/>
    <property type="match status" value="1"/>
</dbReference>
<protein>
    <submittedName>
        <fullName evidence="6">Uncharacterized protein</fullName>
    </submittedName>
</protein>
<name>A0ABC9AU20_9POAL</name>